<evidence type="ECO:0000259" key="9">
    <source>
        <dbReference type="SMART" id="SM00199"/>
    </source>
</evidence>
<evidence type="ECO:0000256" key="6">
    <source>
        <dbReference type="ARBA" id="ARBA00022729"/>
    </source>
</evidence>
<evidence type="ECO:0000256" key="4">
    <source>
        <dbReference type="ARBA" id="ARBA00022514"/>
    </source>
</evidence>
<dbReference type="CDD" id="cd00272">
    <property type="entry name" value="Chemokine_CC"/>
    <property type="match status" value="1"/>
</dbReference>
<protein>
    <recommendedName>
        <fullName evidence="8">C-C motif chemokine</fullName>
    </recommendedName>
</protein>
<feature type="domain" description="Chemokine interleukin-8-like" evidence="9">
    <location>
        <begin position="30"/>
        <end position="89"/>
    </location>
</feature>
<dbReference type="Gene3D" id="2.40.50.40">
    <property type="match status" value="1"/>
</dbReference>
<sequence length="119" mass="12992">MAGPVTIAAGLLLLALCAHCILPTDSVVIPSSCCITFVSKKIPEDRVVSYQLTSRSTCTKAGVIFTTKKGLQLCSDPNQPWVQRYMRKLDSKKKRPSQRAWAAGGKVLMKRPRGNSTTL</sequence>
<dbReference type="AlphaFoldDB" id="A0A6P3ESK4"/>
<dbReference type="PANTHER" id="PTHR12015:SF100">
    <property type="entry name" value="C-C MOTIF CHEMOKINE 24"/>
    <property type="match status" value="1"/>
</dbReference>
<organism evidence="10 11">
    <name type="scientific">Octodon degus</name>
    <name type="common">Degu</name>
    <name type="synonym">Sciurus degus</name>
    <dbReference type="NCBI Taxonomy" id="10160"/>
    <lineage>
        <taxon>Eukaryota</taxon>
        <taxon>Metazoa</taxon>
        <taxon>Chordata</taxon>
        <taxon>Craniata</taxon>
        <taxon>Vertebrata</taxon>
        <taxon>Euteleostomi</taxon>
        <taxon>Mammalia</taxon>
        <taxon>Eutheria</taxon>
        <taxon>Euarchontoglires</taxon>
        <taxon>Glires</taxon>
        <taxon>Rodentia</taxon>
        <taxon>Hystricomorpha</taxon>
        <taxon>Octodontidae</taxon>
        <taxon>Octodon</taxon>
    </lineage>
</organism>
<keyword evidence="5 8" id="KW-0964">Secreted</keyword>
<dbReference type="SUPFAM" id="SSF54117">
    <property type="entry name" value="Interleukin 8-like chemokines"/>
    <property type="match status" value="1"/>
</dbReference>
<dbReference type="GO" id="GO:0048245">
    <property type="term" value="P:eosinophil chemotaxis"/>
    <property type="evidence" value="ECO:0007669"/>
    <property type="project" value="TreeGrafter"/>
</dbReference>
<evidence type="ECO:0000256" key="8">
    <source>
        <dbReference type="RuleBase" id="RU361150"/>
    </source>
</evidence>
<dbReference type="PANTHER" id="PTHR12015">
    <property type="entry name" value="SMALL INDUCIBLE CYTOKINE A"/>
    <property type="match status" value="1"/>
</dbReference>
<evidence type="ECO:0000256" key="5">
    <source>
        <dbReference type="ARBA" id="ARBA00022525"/>
    </source>
</evidence>
<dbReference type="Proteomes" id="UP000515203">
    <property type="component" value="Unplaced"/>
</dbReference>
<dbReference type="InterPro" id="IPR036048">
    <property type="entry name" value="Interleukin_8-like_sf"/>
</dbReference>
<dbReference type="InParanoid" id="A0A6P3ESK4"/>
<dbReference type="OMA" id="QKFCGNP"/>
<dbReference type="SMART" id="SM00199">
    <property type="entry name" value="SCY"/>
    <property type="match status" value="1"/>
</dbReference>
<dbReference type="GO" id="GO:0061844">
    <property type="term" value="P:antimicrobial humoral immune response mediated by antimicrobial peptide"/>
    <property type="evidence" value="ECO:0007669"/>
    <property type="project" value="TreeGrafter"/>
</dbReference>
<evidence type="ECO:0000256" key="2">
    <source>
        <dbReference type="ARBA" id="ARBA00010868"/>
    </source>
</evidence>
<dbReference type="FunCoup" id="A0A6P3ESK4">
    <property type="interactions" value="644"/>
</dbReference>
<dbReference type="InterPro" id="IPR039809">
    <property type="entry name" value="Chemokine_b/g/d"/>
</dbReference>
<keyword evidence="7" id="KW-1015">Disulfide bond</keyword>
<dbReference type="GO" id="GO:0030335">
    <property type="term" value="P:positive regulation of cell migration"/>
    <property type="evidence" value="ECO:0007669"/>
    <property type="project" value="TreeGrafter"/>
</dbReference>
<evidence type="ECO:0000256" key="1">
    <source>
        <dbReference type="ARBA" id="ARBA00004613"/>
    </source>
</evidence>
<keyword evidence="4 8" id="KW-0202">Cytokine</keyword>
<proteinExistence type="inferred from homology"/>
<feature type="signal peptide" evidence="8">
    <location>
        <begin position="1"/>
        <end position="26"/>
    </location>
</feature>
<evidence type="ECO:0000256" key="7">
    <source>
        <dbReference type="ARBA" id="ARBA00023157"/>
    </source>
</evidence>
<comment type="similarity">
    <text evidence="2 8">Belongs to the intercrine beta (chemokine CC) family.</text>
</comment>
<dbReference type="GO" id="GO:0048020">
    <property type="term" value="F:CCR chemokine receptor binding"/>
    <property type="evidence" value="ECO:0007669"/>
    <property type="project" value="TreeGrafter"/>
</dbReference>
<dbReference type="CTD" id="6369"/>
<dbReference type="RefSeq" id="XP_004630632.1">
    <property type="nucleotide sequence ID" value="XM_004630575.2"/>
</dbReference>
<dbReference type="FunFam" id="2.40.50.40:FF:000002">
    <property type="entry name" value="C-C motif chemokine"/>
    <property type="match status" value="1"/>
</dbReference>
<keyword evidence="10" id="KW-1185">Reference proteome</keyword>
<feature type="chain" id="PRO_5028512545" description="C-C motif chemokine" evidence="8">
    <location>
        <begin position="27"/>
        <end position="119"/>
    </location>
</feature>
<dbReference type="GO" id="GO:0005615">
    <property type="term" value="C:extracellular space"/>
    <property type="evidence" value="ECO:0007669"/>
    <property type="project" value="UniProtKB-KW"/>
</dbReference>
<evidence type="ECO:0000313" key="11">
    <source>
        <dbReference type="RefSeq" id="XP_004630632.1"/>
    </source>
</evidence>
<evidence type="ECO:0000256" key="3">
    <source>
        <dbReference type="ARBA" id="ARBA00022500"/>
    </source>
</evidence>
<dbReference type="GO" id="GO:0006954">
    <property type="term" value="P:inflammatory response"/>
    <property type="evidence" value="ECO:0007669"/>
    <property type="project" value="TreeGrafter"/>
</dbReference>
<reference evidence="11" key="1">
    <citation type="submission" date="2025-08" db="UniProtKB">
        <authorList>
            <consortium name="RefSeq"/>
        </authorList>
    </citation>
    <scope>IDENTIFICATION</scope>
</reference>
<name>A0A6P3ESK4_OCTDE</name>
<keyword evidence="6 8" id="KW-0732">Signal</keyword>
<gene>
    <name evidence="11" type="primary">Ccl24</name>
</gene>
<dbReference type="InterPro" id="IPR001811">
    <property type="entry name" value="Chemokine_IL8-like_dom"/>
</dbReference>
<dbReference type="GeneID" id="101567331"/>
<accession>A0A6P3ESK4</accession>
<comment type="subcellular location">
    <subcellularLocation>
        <location evidence="1 8">Secreted</location>
    </subcellularLocation>
</comment>
<dbReference type="OrthoDB" id="9834099at2759"/>
<evidence type="ECO:0000313" key="10">
    <source>
        <dbReference type="Proteomes" id="UP000515203"/>
    </source>
</evidence>
<dbReference type="GO" id="GO:0070098">
    <property type="term" value="P:chemokine-mediated signaling pathway"/>
    <property type="evidence" value="ECO:0007669"/>
    <property type="project" value="TreeGrafter"/>
</dbReference>
<keyword evidence="3 8" id="KW-0145">Chemotaxis</keyword>
<dbReference type="Pfam" id="PF00048">
    <property type="entry name" value="IL8"/>
    <property type="match status" value="1"/>
</dbReference>
<dbReference type="GO" id="GO:0008009">
    <property type="term" value="F:chemokine activity"/>
    <property type="evidence" value="ECO:0007669"/>
    <property type="project" value="InterPro"/>
</dbReference>
<dbReference type="PROSITE" id="PS00472">
    <property type="entry name" value="SMALL_CYTOKINES_CC"/>
    <property type="match status" value="1"/>
</dbReference>
<dbReference type="InterPro" id="IPR000827">
    <property type="entry name" value="Chemokine_CC_CS"/>
</dbReference>